<dbReference type="Gene3D" id="2.60.40.10">
    <property type="entry name" value="Immunoglobulins"/>
    <property type="match status" value="1"/>
</dbReference>
<dbReference type="InterPro" id="IPR013783">
    <property type="entry name" value="Ig-like_fold"/>
</dbReference>
<dbReference type="AlphaFoldDB" id="A0A1F5T505"/>
<proteinExistence type="predicted"/>
<sequence length="594" mass="64619">MFMTIAAMPTKAKDSNDLPWYQSQFYWDCMKSQGCLANLFAGSFGTYMQCALSCFEQAESTQQQSWCEDLDGPDFFAKNSTKSNYYPVGRADVCYTFEDGKTYLLEGVCDKNNGYFHFQVACLQYGASYECIDGACINLNHPPEIDPIDDMDIFPNKLTAFSLTATDQDGQQVSWMVDDLPINAEFTADGQFSWIPTCNDLGHHDITFTVSDGLEQSFLTLDIYVADLCNTWYKSPGGNGEDIIYDMIVTADGHLMLTGLTSSPTYGAKAWDMWLAKADMTGNVLWNKVFGGTGYDTAKAIVQAKNGDFIVCGLNTYLALKADWWILRVDSDGSLLWEFSDGEIGGEGDACYDIIELADGSIAATGVNGLSPGGGGGLDLWVMKLDGNGNKLWEKIIGGKYVDEGQALISDADGNILVAGDTAPADNGKGDAWLVKLTQQGDVLWQKTYATAGNDMAFDLIATTDENYLLGGLREVGAANDVLLIKTDKNGNELWAKNYGSQKKELGFGLAEYWDGGYIVAGKSNAFSNDHDPYVIKVDSAGTLEWERFWTSVGADSIETVIVLPTGEIVLGGNRGPQALLIKTDEKGYAPASP</sequence>
<evidence type="ECO:0000313" key="1">
    <source>
        <dbReference type="EMBL" id="OGF34057.1"/>
    </source>
</evidence>
<dbReference type="PANTHER" id="PTHR42754:SF1">
    <property type="entry name" value="LIPOPROTEIN"/>
    <property type="match status" value="1"/>
</dbReference>
<evidence type="ECO:0008006" key="3">
    <source>
        <dbReference type="Google" id="ProtNLM"/>
    </source>
</evidence>
<evidence type="ECO:0000313" key="2">
    <source>
        <dbReference type="Proteomes" id="UP000178656"/>
    </source>
</evidence>
<reference evidence="1 2" key="1">
    <citation type="journal article" date="2016" name="Nat. Commun.">
        <title>Thousands of microbial genomes shed light on interconnected biogeochemical processes in an aquifer system.</title>
        <authorList>
            <person name="Anantharaman K."/>
            <person name="Brown C.T."/>
            <person name="Hug L.A."/>
            <person name="Sharon I."/>
            <person name="Castelle C.J."/>
            <person name="Probst A.J."/>
            <person name="Thomas B.C."/>
            <person name="Singh A."/>
            <person name="Wilkins M.J."/>
            <person name="Karaoz U."/>
            <person name="Brodie E.L."/>
            <person name="Williams K.H."/>
            <person name="Hubbard S.S."/>
            <person name="Banfield J.F."/>
        </authorList>
    </citation>
    <scope>NUCLEOTIDE SEQUENCE [LARGE SCALE GENOMIC DNA]</scope>
</reference>
<dbReference type="GO" id="GO:0016020">
    <property type="term" value="C:membrane"/>
    <property type="evidence" value="ECO:0007669"/>
    <property type="project" value="InterPro"/>
</dbReference>
<dbReference type="Proteomes" id="UP000178656">
    <property type="component" value="Unassembled WGS sequence"/>
</dbReference>
<dbReference type="InterPro" id="IPR015919">
    <property type="entry name" value="Cadherin-like_sf"/>
</dbReference>
<organism evidence="1 2">
    <name type="scientific">Candidatus Falkowbacteria bacterium RIFOXYC2_FULL_48_21</name>
    <dbReference type="NCBI Taxonomy" id="1798005"/>
    <lineage>
        <taxon>Bacteria</taxon>
        <taxon>Candidatus Falkowiibacteriota</taxon>
    </lineage>
</organism>
<dbReference type="EMBL" id="MFGM01000085">
    <property type="protein sequence ID" value="OGF34057.1"/>
    <property type="molecule type" value="Genomic_DNA"/>
</dbReference>
<name>A0A1F5T505_9BACT</name>
<gene>
    <name evidence="1" type="ORF">A2482_03465</name>
</gene>
<comment type="caution">
    <text evidence="1">The sequence shown here is derived from an EMBL/GenBank/DDBJ whole genome shotgun (WGS) entry which is preliminary data.</text>
</comment>
<dbReference type="SUPFAM" id="SSF49313">
    <property type="entry name" value="Cadherin-like"/>
    <property type="match status" value="1"/>
</dbReference>
<dbReference type="GO" id="GO:0005509">
    <property type="term" value="F:calcium ion binding"/>
    <property type="evidence" value="ECO:0007669"/>
    <property type="project" value="InterPro"/>
</dbReference>
<protein>
    <recommendedName>
        <fullName evidence="3">Bulb-type lectin domain-containing protein</fullName>
    </recommendedName>
</protein>
<dbReference type="PANTHER" id="PTHR42754">
    <property type="entry name" value="ENDOGLUCANASE"/>
    <property type="match status" value="1"/>
</dbReference>
<accession>A0A1F5T505</accession>